<accession>A0A1I0W3S0</accession>
<evidence type="ECO:0000256" key="7">
    <source>
        <dbReference type="SAM" id="MobiDB-lite"/>
    </source>
</evidence>
<dbReference type="Proteomes" id="UP000243799">
    <property type="component" value="Unassembled WGS sequence"/>
</dbReference>
<protein>
    <submittedName>
        <fullName evidence="10">SGNH hydrolase-like domain-containing protein, acetyltransferase AlgX</fullName>
    </submittedName>
</protein>
<evidence type="ECO:0000259" key="9">
    <source>
        <dbReference type="Pfam" id="PF16822"/>
    </source>
</evidence>
<reference evidence="11" key="1">
    <citation type="submission" date="2016-10" db="EMBL/GenBank/DDBJ databases">
        <authorList>
            <person name="Varghese N."/>
            <person name="Submissions S."/>
        </authorList>
    </citation>
    <scope>NUCLEOTIDE SEQUENCE [LARGE SCALE GENOMIC DNA]</scope>
    <source>
        <strain evidence="11">CGMCC 4.3568</strain>
    </source>
</reference>
<keyword evidence="11" id="KW-1185">Reference proteome</keyword>
<organism evidence="10 11">
    <name type="scientific">Amycolatopsis marina</name>
    <dbReference type="NCBI Taxonomy" id="490629"/>
    <lineage>
        <taxon>Bacteria</taxon>
        <taxon>Bacillati</taxon>
        <taxon>Actinomycetota</taxon>
        <taxon>Actinomycetes</taxon>
        <taxon>Pseudonocardiales</taxon>
        <taxon>Pseudonocardiaceae</taxon>
        <taxon>Amycolatopsis</taxon>
    </lineage>
</organism>
<keyword evidence="8" id="KW-0812">Transmembrane</keyword>
<keyword evidence="5" id="KW-0574">Periplasm</keyword>
<dbReference type="InterPro" id="IPR031811">
    <property type="entry name" value="ALGX/ALGJ_SGNH-like"/>
</dbReference>
<dbReference type="GO" id="GO:0016787">
    <property type="term" value="F:hydrolase activity"/>
    <property type="evidence" value="ECO:0007669"/>
    <property type="project" value="UniProtKB-KW"/>
</dbReference>
<feature type="region of interest" description="Disordered" evidence="7">
    <location>
        <begin position="123"/>
        <end position="158"/>
    </location>
</feature>
<comment type="subcellular location">
    <subcellularLocation>
        <location evidence="1">Periplasm</location>
    </subcellularLocation>
</comment>
<evidence type="ECO:0000256" key="2">
    <source>
        <dbReference type="ARBA" id="ARBA00005182"/>
    </source>
</evidence>
<evidence type="ECO:0000256" key="1">
    <source>
        <dbReference type="ARBA" id="ARBA00004418"/>
    </source>
</evidence>
<dbReference type="GO" id="GO:0016740">
    <property type="term" value="F:transferase activity"/>
    <property type="evidence" value="ECO:0007669"/>
    <property type="project" value="UniProtKB-KW"/>
</dbReference>
<evidence type="ECO:0000313" key="10">
    <source>
        <dbReference type="EMBL" id="SFA83204.1"/>
    </source>
</evidence>
<keyword evidence="4" id="KW-0732">Signal</keyword>
<keyword evidence="3 10" id="KW-0808">Transferase</keyword>
<dbReference type="STRING" id="490629.SAMN05216266_101709"/>
<evidence type="ECO:0000256" key="8">
    <source>
        <dbReference type="SAM" id="Phobius"/>
    </source>
</evidence>
<keyword evidence="10" id="KW-0378">Hydrolase</keyword>
<dbReference type="GO" id="GO:0042121">
    <property type="term" value="P:alginic acid biosynthetic process"/>
    <property type="evidence" value="ECO:0007669"/>
    <property type="project" value="UniProtKB-UniPathway"/>
</dbReference>
<evidence type="ECO:0000256" key="4">
    <source>
        <dbReference type="ARBA" id="ARBA00022729"/>
    </source>
</evidence>
<dbReference type="EMBL" id="FOKG01000001">
    <property type="protein sequence ID" value="SFA83204.1"/>
    <property type="molecule type" value="Genomic_DNA"/>
</dbReference>
<feature type="transmembrane region" description="Helical" evidence="8">
    <location>
        <begin position="56"/>
        <end position="76"/>
    </location>
</feature>
<gene>
    <name evidence="10" type="ORF">SAMN05216266_101709</name>
</gene>
<sequence>MPEPATPFPGTGYRSAVVSRPPPLTPANGGLPATPEAWLPNEHSLYRPRHSRRQRTALACALVFFLAPAMAFVLGVRPQPFENRDLQAFPSPGDGWGFFTSFPEWASDHLPLREAGVDAASGVSTGLFGDSPESGRGTPSGPVGIDPQVPGGQNPDEQRDTYYPNMIFGKGDWLYLGADVSNKCKPDLELDQVIGALQRLRHVVESSGRRFELVIAPDKSTAVPENLPADYAGKKCATELSGRFWNRVTSEAGAVDLRTELARTAARVGHPLYGPNDTHWTYEGGLTMTYALAEQLTPGVTSSWEVNPGALSEWPADLPPLLGRSEQREMRKYELAPDGETNRERYVASDFREPLRLTGTSGTGTIAERTGLIADSFTQFASPFLAAGFQDLLIVHAETVADDPAASAAQLLADREVVMVELAERNVAGGETPLLRNDVIEAIGGVLAQNPR</sequence>
<evidence type="ECO:0000256" key="6">
    <source>
        <dbReference type="ARBA" id="ARBA00022841"/>
    </source>
</evidence>
<name>A0A1I0W3S0_9PSEU</name>
<dbReference type="GO" id="GO:0042597">
    <property type="term" value="C:periplasmic space"/>
    <property type="evidence" value="ECO:0007669"/>
    <property type="project" value="UniProtKB-SubCell"/>
</dbReference>
<dbReference type="OrthoDB" id="3264206at2"/>
<comment type="pathway">
    <text evidence="2">Glycan biosynthesis; alginate biosynthesis.</text>
</comment>
<keyword evidence="8" id="KW-0472">Membrane</keyword>
<dbReference type="AlphaFoldDB" id="A0A1I0W3S0"/>
<dbReference type="Pfam" id="PF16822">
    <property type="entry name" value="ALGX"/>
    <property type="match status" value="1"/>
</dbReference>
<evidence type="ECO:0000313" key="11">
    <source>
        <dbReference type="Proteomes" id="UP000243799"/>
    </source>
</evidence>
<keyword evidence="8" id="KW-1133">Transmembrane helix</keyword>
<evidence type="ECO:0000256" key="5">
    <source>
        <dbReference type="ARBA" id="ARBA00022764"/>
    </source>
</evidence>
<feature type="region of interest" description="Disordered" evidence="7">
    <location>
        <begin position="1"/>
        <end position="34"/>
    </location>
</feature>
<feature type="domain" description="AlgX/AlgJ SGNH hydrolase-like" evidence="9">
    <location>
        <begin position="167"/>
        <end position="329"/>
    </location>
</feature>
<keyword evidence="6" id="KW-0016">Alginate biosynthesis</keyword>
<dbReference type="UniPathway" id="UPA00286"/>
<evidence type="ECO:0000256" key="3">
    <source>
        <dbReference type="ARBA" id="ARBA00022679"/>
    </source>
</evidence>
<proteinExistence type="predicted"/>